<reference evidence="3" key="1">
    <citation type="submission" date="2018-06" db="EMBL/GenBank/DDBJ databases">
        <authorList>
            <person name="Zhirakovskaya E."/>
        </authorList>
    </citation>
    <scope>NUCLEOTIDE SEQUENCE</scope>
</reference>
<gene>
    <name evidence="3" type="ORF">MNBD_GAMMA21-2732</name>
</gene>
<dbReference type="Pfam" id="PF07593">
    <property type="entry name" value="UnbV_ASPIC"/>
    <property type="match status" value="1"/>
</dbReference>
<name>A0A3B1ACH8_9ZZZZ</name>
<dbReference type="AlphaFoldDB" id="A0A3B1ACH8"/>
<proteinExistence type="predicted"/>
<evidence type="ECO:0000256" key="1">
    <source>
        <dbReference type="ARBA" id="ARBA00022729"/>
    </source>
</evidence>
<dbReference type="PANTHER" id="PTHR16026:SF0">
    <property type="entry name" value="CARTILAGE ACIDIC PROTEIN 1"/>
    <property type="match status" value="1"/>
</dbReference>
<dbReference type="PANTHER" id="PTHR16026">
    <property type="entry name" value="CARTILAGE ACIDIC PROTEIN 1"/>
    <property type="match status" value="1"/>
</dbReference>
<protein>
    <recommendedName>
        <fullName evidence="2">ASPIC/UnbV domain-containing protein</fullName>
    </recommendedName>
</protein>
<evidence type="ECO:0000259" key="2">
    <source>
        <dbReference type="Pfam" id="PF07593"/>
    </source>
</evidence>
<dbReference type="Gene3D" id="2.130.10.130">
    <property type="entry name" value="Integrin alpha, N-terminal"/>
    <property type="match status" value="2"/>
</dbReference>
<dbReference type="InterPro" id="IPR013517">
    <property type="entry name" value="FG-GAP"/>
</dbReference>
<dbReference type="InterPro" id="IPR027039">
    <property type="entry name" value="Crtac1"/>
</dbReference>
<keyword evidence="1" id="KW-0732">Signal</keyword>
<dbReference type="InterPro" id="IPR028994">
    <property type="entry name" value="Integrin_alpha_N"/>
</dbReference>
<accession>A0A3B1ACH8</accession>
<organism evidence="3">
    <name type="scientific">hydrothermal vent metagenome</name>
    <dbReference type="NCBI Taxonomy" id="652676"/>
    <lineage>
        <taxon>unclassified sequences</taxon>
        <taxon>metagenomes</taxon>
        <taxon>ecological metagenomes</taxon>
    </lineage>
</organism>
<evidence type="ECO:0000313" key="3">
    <source>
        <dbReference type="EMBL" id="VAW99320.1"/>
    </source>
</evidence>
<sequence>MIFNSTVQADVLFRDIAGDKKSGLNYGRVPSSINSLLVVIKQDIVDPTIMPELPIHAQGSPGVALFDYDLDGDLDIYVTNGPNVANSLFSSQLKETGELSFIDVGKRSGSGLVGQDSTGVCFGDIDNDGDQDLFVLGRAEPNRLLENNGAGSFIDISSNLAKVTPPRTSATCSMGDVNNDGLLDIVVANTFDWKDRHAMAIEQWKLNEHNQLLLNQGGNTFKDNSTASGIEKLAGLPKDATGNAAISWSIAMVDYDQDGDVDIISTDEQGFFSPASAGGVDRGYIRIFNNNGKGIFTDVSLEVGTAKPGSWTGIAVGDLNCDGRMDIFGTNLGDRILMNMTEFFAPGVMLSRWFVARADGTFNDPGVGDLISTPFGNGAGIADYDNDGDPDIIFYGGADVGLFKGSSNPGTILRNEGCNAKFVLDEKAITETVDHGRRNVLGLSLGDLNDDGFIDIVSVSNFDLPDFAKLQFTQKKLNSPFDKYARFFPIFEPTDGSKSYIDKGGDFEWNGIPLQRGSLAVELASATNRNGWVKVKTQGSAGLVVNGRVNRDGIGAVVQFTPDGGKSVINSITAGSSHGSQHALDVIFGLAKARKGTLEVLWPGGDRNRLYDVPQSQYVLFPEIPCGFNKTWASGKDYEVCVTTALNKLVAIKTITRAQQNWFFKSALRAFSEKTSAPP</sequence>
<dbReference type="EMBL" id="UOFR01000066">
    <property type="protein sequence ID" value="VAW99320.1"/>
    <property type="molecule type" value="Genomic_DNA"/>
</dbReference>
<dbReference type="Pfam" id="PF13517">
    <property type="entry name" value="FG-GAP_3"/>
    <property type="match status" value="2"/>
</dbReference>
<dbReference type="InterPro" id="IPR011519">
    <property type="entry name" value="UnbV_ASPIC"/>
</dbReference>
<feature type="domain" description="ASPIC/UnbV" evidence="2">
    <location>
        <begin position="553"/>
        <end position="619"/>
    </location>
</feature>
<dbReference type="SUPFAM" id="SSF69318">
    <property type="entry name" value="Integrin alpha N-terminal domain"/>
    <property type="match status" value="1"/>
</dbReference>